<organism evidence="2 3">
    <name type="scientific">Citrus x changshan-huyou</name>
    <dbReference type="NCBI Taxonomy" id="2935761"/>
    <lineage>
        <taxon>Eukaryota</taxon>
        <taxon>Viridiplantae</taxon>
        <taxon>Streptophyta</taxon>
        <taxon>Embryophyta</taxon>
        <taxon>Tracheophyta</taxon>
        <taxon>Spermatophyta</taxon>
        <taxon>Magnoliopsida</taxon>
        <taxon>eudicotyledons</taxon>
        <taxon>Gunneridae</taxon>
        <taxon>Pentapetalae</taxon>
        <taxon>rosids</taxon>
        <taxon>malvids</taxon>
        <taxon>Sapindales</taxon>
        <taxon>Rutaceae</taxon>
        <taxon>Aurantioideae</taxon>
        <taxon>Citrus</taxon>
    </lineage>
</organism>
<dbReference type="InterPro" id="IPR053198">
    <property type="entry name" value="Gynoecium_Dev_Regulator"/>
</dbReference>
<dbReference type="PANTHER" id="PTHR31066">
    <property type="entry name" value="OS05G0427100 PROTEIN-RELATED"/>
    <property type="match status" value="1"/>
</dbReference>
<dbReference type="PANTHER" id="PTHR31066:SF97">
    <property type="entry name" value="OS03G0401100 PROTEIN"/>
    <property type="match status" value="1"/>
</dbReference>
<dbReference type="EMBL" id="JBCGBO010000024">
    <property type="protein sequence ID" value="KAK9183302.1"/>
    <property type="molecule type" value="Genomic_DNA"/>
</dbReference>
<sequence>MTREDPSASGQPLCRDRRNVVSSNRVDAERSVNNVCLQTGEEFFSEFLRDRVAVRRITVMNDGKYLQPIQAGVNINQNHQVVCEDLNGIVGLRRMANEGNANASDFAGTFGYALEAKKNNYPDNLSRCQLQYGAIGQNSGYAESPFTRKMKFLCSFGGRIFPRPSDGKLRYVGGEIRITSTRKSLTWEELMRKTSAICNQPHTIKYQLPGEPDSANSLEGKTTQQTDADNQYVSAVNGMLDASPRRSSSGQTLASHTTHLGRDSPTFAYISEIKDHSPNSSNLGGMFSNNANRLPPICVAGKSLNPSVPVTGHDKSSTHRLEEGIISQSPRNIGRAKSPSVAVSSSSRGFSMHWQDVIDEKHQGTTCQNQPLFKMLESCNDNFKTIQEIKAMNGTPLPLIHIGNTL</sequence>
<feature type="domain" description="PB1" evidence="1">
    <location>
        <begin position="164"/>
        <end position="229"/>
    </location>
</feature>
<dbReference type="Pfam" id="PF00564">
    <property type="entry name" value="PB1"/>
    <property type="match status" value="1"/>
</dbReference>
<dbReference type="InterPro" id="IPR000270">
    <property type="entry name" value="PB1_dom"/>
</dbReference>
<comment type="caution">
    <text evidence="2">The sequence shown here is derived from an EMBL/GenBank/DDBJ whole genome shotgun (WGS) entry which is preliminary data.</text>
</comment>
<protein>
    <recommendedName>
        <fullName evidence="1">PB1 domain-containing protein</fullName>
    </recommendedName>
</protein>
<reference evidence="2 3" key="1">
    <citation type="submission" date="2024-05" db="EMBL/GenBank/DDBJ databases">
        <title>Haplotype-resolved chromosome-level genome assembly of Huyou (Citrus changshanensis).</title>
        <authorList>
            <person name="Miao C."/>
            <person name="Chen W."/>
            <person name="Wu Y."/>
            <person name="Wang L."/>
            <person name="Zhao S."/>
            <person name="Grierson D."/>
            <person name="Xu C."/>
            <person name="Chen K."/>
        </authorList>
    </citation>
    <scope>NUCLEOTIDE SEQUENCE [LARGE SCALE GENOMIC DNA]</scope>
    <source>
        <strain evidence="2">01-14</strain>
        <tissue evidence="2">Leaf</tissue>
    </source>
</reference>
<evidence type="ECO:0000313" key="3">
    <source>
        <dbReference type="Proteomes" id="UP001428341"/>
    </source>
</evidence>
<name>A0AAP0LSI7_9ROSI</name>
<dbReference type="SMART" id="SM00666">
    <property type="entry name" value="PB1"/>
    <property type="match status" value="1"/>
</dbReference>
<accession>A0AAP0LSI7</accession>
<dbReference type="SUPFAM" id="SSF54277">
    <property type="entry name" value="CAD &amp; PB1 domains"/>
    <property type="match status" value="1"/>
</dbReference>
<gene>
    <name evidence="2" type="ORF">WN944_026453</name>
</gene>
<keyword evidence="3" id="KW-1185">Reference proteome</keyword>
<evidence type="ECO:0000259" key="1">
    <source>
        <dbReference type="SMART" id="SM00666"/>
    </source>
</evidence>
<dbReference type="Proteomes" id="UP001428341">
    <property type="component" value="Unassembled WGS sequence"/>
</dbReference>
<proteinExistence type="predicted"/>
<evidence type="ECO:0000313" key="2">
    <source>
        <dbReference type="EMBL" id="KAK9183302.1"/>
    </source>
</evidence>
<dbReference type="AlphaFoldDB" id="A0AAP0LSI7"/>